<dbReference type="OrthoDB" id="405996at2759"/>
<gene>
    <name evidence="1" type="ORF">SNAT2548_LOCUS28647</name>
</gene>
<dbReference type="Gene3D" id="2.130.10.30">
    <property type="entry name" value="Regulator of chromosome condensation 1/beta-lactamase-inhibitor protein II"/>
    <property type="match status" value="1"/>
</dbReference>
<dbReference type="SUPFAM" id="SSF50985">
    <property type="entry name" value="RCC1/BLIP-II"/>
    <property type="match status" value="1"/>
</dbReference>
<dbReference type="InterPro" id="IPR009091">
    <property type="entry name" value="RCC1/BLIP-II"/>
</dbReference>
<protein>
    <submittedName>
        <fullName evidence="1">Uncharacterized protein</fullName>
    </submittedName>
</protein>
<dbReference type="Proteomes" id="UP000604046">
    <property type="component" value="Unassembled WGS sequence"/>
</dbReference>
<dbReference type="EMBL" id="CAJNDS010002524">
    <property type="protein sequence ID" value="CAE7511709.1"/>
    <property type="molecule type" value="Genomic_DNA"/>
</dbReference>
<name>A0A812SZY8_9DINO</name>
<evidence type="ECO:0000313" key="1">
    <source>
        <dbReference type="EMBL" id="CAE7511709.1"/>
    </source>
</evidence>
<dbReference type="AlphaFoldDB" id="A0A812SZY8"/>
<proteinExistence type="predicted"/>
<reference evidence="1" key="1">
    <citation type="submission" date="2021-02" db="EMBL/GenBank/DDBJ databases">
        <authorList>
            <person name="Dougan E. K."/>
            <person name="Rhodes N."/>
            <person name="Thang M."/>
            <person name="Chan C."/>
        </authorList>
    </citation>
    <scope>NUCLEOTIDE SEQUENCE</scope>
</reference>
<keyword evidence="2" id="KW-1185">Reference proteome</keyword>
<accession>A0A812SZY8</accession>
<comment type="caution">
    <text evidence="1">The sequence shown here is derived from an EMBL/GenBank/DDBJ whole genome shotgun (WGS) entry which is preliminary data.</text>
</comment>
<evidence type="ECO:0000313" key="2">
    <source>
        <dbReference type="Proteomes" id="UP000604046"/>
    </source>
</evidence>
<sequence length="278" mass="30709">MALTGFVQAAIAAQKRQVSPPVSHTRERERIALTENGQLWSERDGPANCTCGDTKFDLTGRGNPLEAPDGHLWGPAPSVAAVRFQGLTASNGAVLAWTEKELYGWGCGQTLNLRDREALFLPTVLWRLDELDDDSIMHVEFVDRATIIITQRGTQVPLPVGIRPVSVALRAYSADTCVLAEDGRCFEFDGTIKAILKPSHAYYDEYHGQGGFVQLYMQKRSVQHKRNPPTGGVRHNREGGYADYQVGMCYISPSQLTVAARGARTVALAEPRGRRWKK</sequence>
<organism evidence="1 2">
    <name type="scientific">Symbiodinium natans</name>
    <dbReference type="NCBI Taxonomy" id="878477"/>
    <lineage>
        <taxon>Eukaryota</taxon>
        <taxon>Sar</taxon>
        <taxon>Alveolata</taxon>
        <taxon>Dinophyceae</taxon>
        <taxon>Suessiales</taxon>
        <taxon>Symbiodiniaceae</taxon>
        <taxon>Symbiodinium</taxon>
    </lineage>
</organism>